<proteinExistence type="predicted"/>
<evidence type="ECO:0000256" key="5">
    <source>
        <dbReference type="ARBA" id="ARBA00022525"/>
    </source>
</evidence>
<keyword evidence="9" id="KW-0378">Hydrolase</keyword>
<evidence type="ECO:0000256" key="6">
    <source>
        <dbReference type="ARBA" id="ARBA00022670"/>
    </source>
</evidence>
<accession>A0A1X7G3R5</accession>
<evidence type="ECO:0000256" key="10">
    <source>
        <dbReference type="ARBA" id="ARBA00022833"/>
    </source>
</evidence>
<evidence type="ECO:0000259" key="15">
    <source>
        <dbReference type="Pfam" id="PF08453"/>
    </source>
</evidence>
<feature type="chain" id="PRO_5012168633" description="microbial collagenase" evidence="14">
    <location>
        <begin position="27"/>
        <end position="658"/>
    </location>
</feature>
<dbReference type="Gene3D" id="1.10.390.20">
    <property type="match status" value="1"/>
</dbReference>
<keyword evidence="8 14" id="KW-0732">Signal</keyword>
<evidence type="ECO:0000256" key="4">
    <source>
        <dbReference type="ARBA" id="ARBA00012653"/>
    </source>
</evidence>
<evidence type="ECO:0000256" key="8">
    <source>
        <dbReference type="ARBA" id="ARBA00022729"/>
    </source>
</evidence>
<evidence type="ECO:0000256" key="3">
    <source>
        <dbReference type="ARBA" id="ARBA00004613"/>
    </source>
</evidence>
<dbReference type="GO" id="GO:0004222">
    <property type="term" value="F:metalloendopeptidase activity"/>
    <property type="evidence" value="ECO:0007669"/>
    <property type="project" value="InterPro"/>
</dbReference>
<dbReference type="GO" id="GO:0008270">
    <property type="term" value="F:zinc ion binding"/>
    <property type="evidence" value="ECO:0007669"/>
    <property type="project" value="InterPro"/>
</dbReference>
<dbReference type="GO" id="GO:0005576">
    <property type="term" value="C:extracellular region"/>
    <property type="evidence" value="ECO:0007669"/>
    <property type="project" value="UniProtKB-SubCell"/>
</dbReference>
<evidence type="ECO:0000256" key="12">
    <source>
        <dbReference type="ARBA" id="ARBA00023145"/>
    </source>
</evidence>
<feature type="active site" evidence="13">
    <location>
        <position position="518"/>
    </location>
</feature>
<evidence type="ECO:0000256" key="1">
    <source>
        <dbReference type="ARBA" id="ARBA00000424"/>
    </source>
</evidence>
<name>A0A1X7G3R5_TRICW</name>
<dbReference type="Proteomes" id="UP000192911">
    <property type="component" value="Unassembled WGS sequence"/>
</dbReference>
<reference evidence="17" key="1">
    <citation type="submission" date="2017-04" db="EMBL/GenBank/DDBJ databases">
        <authorList>
            <person name="Varghese N."/>
            <person name="Submissions S."/>
        </authorList>
    </citation>
    <scope>NUCLEOTIDE SEQUENCE [LARGE SCALE GENOMIC DNA]</scope>
    <source>
        <strain evidence="17">Ballard 720</strain>
    </source>
</reference>
<dbReference type="Pfam" id="PF01752">
    <property type="entry name" value="Peptidase_M9"/>
    <property type="match status" value="1"/>
</dbReference>
<dbReference type="EMBL" id="FXAH01000013">
    <property type="protein sequence ID" value="SMF62923.1"/>
    <property type="molecule type" value="Genomic_DNA"/>
</dbReference>
<dbReference type="AlphaFoldDB" id="A0A1X7G3R5"/>
<keyword evidence="11" id="KW-0482">Metalloprotease</keyword>
<dbReference type="InterPro" id="IPR002169">
    <property type="entry name" value="Peptidase_M9A/M9B"/>
</dbReference>
<keyword evidence="7" id="KW-0479">Metal-binding</keyword>
<evidence type="ECO:0000313" key="17">
    <source>
        <dbReference type="Proteomes" id="UP000192911"/>
    </source>
</evidence>
<dbReference type="PRINTS" id="PR00931">
    <property type="entry name" value="MICOLLPTASE"/>
</dbReference>
<gene>
    <name evidence="16" type="ORF">SAMN06295900_11352</name>
</gene>
<keyword evidence="10" id="KW-0862">Zinc</keyword>
<feature type="domain" description="Peptidase M9 collagenase N-terminal" evidence="15">
    <location>
        <begin position="107"/>
        <end position="259"/>
    </location>
</feature>
<feature type="signal peptide" evidence="14">
    <location>
        <begin position="1"/>
        <end position="26"/>
    </location>
</feature>
<keyword evidence="17" id="KW-1185">Reference proteome</keyword>
<dbReference type="GO" id="GO:0006508">
    <property type="term" value="P:proteolysis"/>
    <property type="evidence" value="ECO:0007669"/>
    <property type="project" value="UniProtKB-KW"/>
</dbReference>
<keyword evidence="6" id="KW-0645">Protease</keyword>
<comment type="catalytic activity">
    <reaction evidence="1">
        <text>Digestion of native collagen in the triple helical region at Xaa-|-Gly bonds. With synthetic peptides, a preference is shown for Gly at P3 and P1', Pro and Ala at P2 and P2', and hydroxyproline, Ala or Arg at P3'.</text>
        <dbReference type="EC" id="3.4.24.3"/>
    </reaction>
</comment>
<evidence type="ECO:0000256" key="14">
    <source>
        <dbReference type="SAM" id="SignalP"/>
    </source>
</evidence>
<dbReference type="EC" id="3.4.24.3" evidence="4"/>
<keyword evidence="12" id="KW-0865">Zymogen</keyword>
<evidence type="ECO:0000256" key="11">
    <source>
        <dbReference type="ARBA" id="ARBA00023049"/>
    </source>
</evidence>
<sequence>MRRLASALCGGLISLASALFSLHSHAAVFQMAYTSADIATGASDTVAAGPAPMPRKPSQLPLSPEEWRYDLAPSERLRPDLIPHSTPREWRDHIMSSVSAAADCPSIDALGRYHGATLAARIAELSDPTCTYALFPLAHAQAGHIFSAENIGAVSTRFVAEAAAYRPGNRALLSLALFLRAAYFAEGEGRLAAISPEVRATLRPALMALLNGSMLFTPNRAAPATAGEVVTLIVNMNDEAPYLDVMKQWVERFTNRAAAPNVAKALRDPTIGYGFTAILKVFYFSHYRADALARVESDPSFAMTLYAFVKANKQSLAGDKQAGYQLQQAANEAFRFAMHPALRPTVGTLLQDALANSSMAGADRLVWLAAAQAIKTYDNANCSAYRTCDFEKALADALLSKRYACANGAIVLRTASLNPGQAGQACSTLARLAPRFHTMLDTRRVPVADDYNARLEVVVFSDRTEYQTYSSALFGNDTNNGGMYLEGDPRRPDNLPRFIAFVATWLQPHFEIWNLEHEFVHYLDGRYDMYGDFDESSRMPAVWYIEGLAEYLSRGNDNPESIAAARTGRYRLSDILRNTYAMDDYVNRAYRWGYMAVRFMFERHPEVMATILPMFRSGDYVDYWAYVKRLPKQFDAEFADWAQTAQTSGSPVPPWRGN</sequence>
<dbReference type="InterPro" id="IPR013661">
    <property type="entry name" value="Peptidase_M9_N_dom"/>
</dbReference>
<keyword evidence="5" id="KW-0964">Secreted</keyword>
<evidence type="ECO:0000256" key="9">
    <source>
        <dbReference type="ARBA" id="ARBA00022801"/>
    </source>
</evidence>
<dbReference type="Pfam" id="PF08453">
    <property type="entry name" value="Peptidase_M9_N"/>
    <property type="match status" value="1"/>
</dbReference>
<evidence type="ECO:0000256" key="7">
    <source>
        <dbReference type="ARBA" id="ARBA00022723"/>
    </source>
</evidence>
<dbReference type="STRING" id="28094.SAMN06295900_11352"/>
<evidence type="ECO:0000313" key="16">
    <source>
        <dbReference type="EMBL" id="SMF62923.1"/>
    </source>
</evidence>
<evidence type="ECO:0000256" key="13">
    <source>
        <dbReference type="PIRSR" id="PIRSR602169-1"/>
    </source>
</evidence>
<dbReference type="PANTHER" id="PTHR13062">
    <property type="entry name" value="COLLAGENASE"/>
    <property type="match status" value="1"/>
</dbReference>
<comment type="cofactor">
    <cofactor evidence="2">
        <name>Zn(2+)</name>
        <dbReference type="ChEBI" id="CHEBI:29105"/>
    </cofactor>
</comment>
<comment type="subcellular location">
    <subcellularLocation>
        <location evidence="3">Secreted</location>
    </subcellularLocation>
</comment>
<protein>
    <recommendedName>
        <fullName evidence="4">microbial collagenase</fullName>
        <ecNumber evidence="4">3.4.24.3</ecNumber>
    </recommendedName>
</protein>
<evidence type="ECO:0000256" key="2">
    <source>
        <dbReference type="ARBA" id="ARBA00001947"/>
    </source>
</evidence>
<dbReference type="Gene3D" id="3.40.30.160">
    <property type="entry name" value="Collagenase ColT, N-terminal domain"/>
    <property type="match status" value="1"/>
</dbReference>
<dbReference type="PANTHER" id="PTHR13062:SF9">
    <property type="entry name" value="MICROBIAL COLLAGENASE"/>
    <property type="match status" value="1"/>
</dbReference>
<organism evidence="16 17">
    <name type="scientific">Trinickia caryophylli</name>
    <name type="common">Paraburkholderia caryophylli</name>
    <dbReference type="NCBI Taxonomy" id="28094"/>
    <lineage>
        <taxon>Bacteria</taxon>
        <taxon>Pseudomonadati</taxon>
        <taxon>Pseudomonadota</taxon>
        <taxon>Betaproteobacteria</taxon>
        <taxon>Burkholderiales</taxon>
        <taxon>Burkholderiaceae</taxon>
        <taxon>Trinickia</taxon>
    </lineage>
</organism>